<dbReference type="Gene3D" id="2.40.330.10">
    <property type="entry name" value="DNA-binding pseudobarrel domain"/>
    <property type="match status" value="1"/>
</dbReference>
<evidence type="ECO:0000256" key="6">
    <source>
        <dbReference type="SAM" id="MobiDB-lite"/>
    </source>
</evidence>
<dbReference type="OrthoDB" id="682475at2759"/>
<evidence type="ECO:0000256" key="5">
    <source>
        <dbReference type="ARBA" id="ARBA00023242"/>
    </source>
</evidence>
<evidence type="ECO:0000256" key="4">
    <source>
        <dbReference type="ARBA" id="ARBA00023163"/>
    </source>
</evidence>
<name>A0A811R8Q8_9POAL</name>
<dbReference type="EMBL" id="CAJGYO010000013">
    <property type="protein sequence ID" value="CAD6266492.1"/>
    <property type="molecule type" value="Genomic_DNA"/>
</dbReference>
<evidence type="ECO:0000313" key="8">
    <source>
        <dbReference type="Proteomes" id="UP000604825"/>
    </source>
</evidence>
<protein>
    <submittedName>
        <fullName evidence="7">Uncharacterized protein</fullName>
    </submittedName>
</protein>
<dbReference type="InterPro" id="IPR015300">
    <property type="entry name" value="DNA-bd_pseudobarrel_sf"/>
</dbReference>
<keyword evidence="2" id="KW-0805">Transcription regulation</keyword>
<evidence type="ECO:0000256" key="3">
    <source>
        <dbReference type="ARBA" id="ARBA00023125"/>
    </source>
</evidence>
<proteinExistence type="predicted"/>
<evidence type="ECO:0000313" key="7">
    <source>
        <dbReference type="EMBL" id="CAD6266492.1"/>
    </source>
</evidence>
<accession>A0A811R8Q8</accession>
<feature type="compositionally biased region" description="Acidic residues" evidence="6">
    <location>
        <begin position="8"/>
        <end position="17"/>
    </location>
</feature>
<keyword evidence="5" id="KW-0539">Nucleus</keyword>
<dbReference type="AlphaFoldDB" id="A0A811R8Q8"/>
<organism evidence="7 8">
    <name type="scientific">Miscanthus lutarioriparius</name>
    <dbReference type="NCBI Taxonomy" id="422564"/>
    <lineage>
        <taxon>Eukaryota</taxon>
        <taxon>Viridiplantae</taxon>
        <taxon>Streptophyta</taxon>
        <taxon>Embryophyta</taxon>
        <taxon>Tracheophyta</taxon>
        <taxon>Spermatophyta</taxon>
        <taxon>Magnoliopsida</taxon>
        <taxon>Liliopsida</taxon>
        <taxon>Poales</taxon>
        <taxon>Poaceae</taxon>
        <taxon>PACMAD clade</taxon>
        <taxon>Panicoideae</taxon>
        <taxon>Andropogonodae</taxon>
        <taxon>Andropogoneae</taxon>
        <taxon>Saccharinae</taxon>
        <taxon>Miscanthus</taxon>
    </lineage>
</organism>
<keyword evidence="4" id="KW-0804">Transcription</keyword>
<dbReference type="PANTHER" id="PTHR31384:SF182">
    <property type="entry name" value="AUXIN RESPONSE FACTOR 2"/>
    <property type="match status" value="1"/>
</dbReference>
<dbReference type="GO" id="GO:0006355">
    <property type="term" value="P:regulation of DNA-templated transcription"/>
    <property type="evidence" value="ECO:0007669"/>
    <property type="project" value="InterPro"/>
</dbReference>
<dbReference type="GO" id="GO:0009725">
    <property type="term" value="P:response to hormone"/>
    <property type="evidence" value="ECO:0007669"/>
    <property type="project" value="InterPro"/>
</dbReference>
<comment type="subcellular location">
    <subcellularLocation>
        <location evidence="1">Nucleus</location>
    </subcellularLocation>
</comment>
<feature type="region of interest" description="Disordered" evidence="6">
    <location>
        <begin position="1"/>
        <end position="22"/>
    </location>
</feature>
<dbReference type="PANTHER" id="PTHR31384">
    <property type="entry name" value="AUXIN RESPONSE FACTOR 4-RELATED"/>
    <property type="match status" value="1"/>
</dbReference>
<dbReference type="Proteomes" id="UP000604825">
    <property type="component" value="Unassembled WGS sequence"/>
</dbReference>
<reference evidence="7" key="1">
    <citation type="submission" date="2020-10" db="EMBL/GenBank/DDBJ databases">
        <authorList>
            <person name="Han B."/>
            <person name="Lu T."/>
            <person name="Zhao Q."/>
            <person name="Huang X."/>
            <person name="Zhao Y."/>
        </authorList>
    </citation>
    <scope>NUCLEOTIDE SEQUENCE</scope>
</reference>
<dbReference type="InterPro" id="IPR044835">
    <property type="entry name" value="ARF_plant"/>
</dbReference>
<sequence>MAGIDLNTMEEEDEAEAEAPSVATRAGGVVCLELWHACAGPVAPLPHKGSTVLYLPQGHLEHIGGDAERRARGPVWEDEDVGCDGEDGAAMKPLARMPHMFCKTLTASDTSTHGSFSAPRRAAEDCFPPLVRPVALKEVPLLMVVSRLLGLLTLFGTPIWCGMQDYNQQRPLVVFI</sequence>
<dbReference type="GO" id="GO:0005634">
    <property type="term" value="C:nucleus"/>
    <property type="evidence" value="ECO:0007669"/>
    <property type="project" value="UniProtKB-SubCell"/>
</dbReference>
<evidence type="ECO:0000256" key="1">
    <source>
        <dbReference type="ARBA" id="ARBA00004123"/>
    </source>
</evidence>
<dbReference type="SUPFAM" id="SSF101936">
    <property type="entry name" value="DNA-binding pseudobarrel domain"/>
    <property type="match status" value="1"/>
</dbReference>
<gene>
    <name evidence="7" type="ORF">NCGR_LOCUS49797</name>
</gene>
<dbReference type="GO" id="GO:0003677">
    <property type="term" value="F:DNA binding"/>
    <property type="evidence" value="ECO:0007669"/>
    <property type="project" value="UniProtKB-KW"/>
</dbReference>
<comment type="caution">
    <text evidence="7">The sequence shown here is derived from an EMBL/GenBank/DDBJ whole genome shotgun (WGS) entry which is preliminary data.</text>
</comment>
<evidence type="ECO:0000256" key="2">
    <source>
        <dbReference type="ARBA" id="ARBA00023015"/>
    </source>
</evidence>
<keyword evidence="8" id="KW-1185">Reference proteome</keyword>
<keyword evidence="3" id="KW-0238">DNA-binding</keyword>